<feature type="transmembrane region" description="Helical" evidence="1">
    <location>
        <begin position="21"/>
        <end position="45"/>
    </location>
</feature>
<dbReference type="VEuPathDB" id="FungiDB:FUN_000318"/>
<proteinExistence type="predicted"/>
<keyword evidence="1" id="KW-0472">Membrane</keyword>
<comment type="caution">
    <text evidence="2">The sequence shown here is derived from an EMBL/GenBank/DDBJ whole genome shotgun (WGS) entry which is preliminary data.</text>
</comment>
<dbReference type="AlphaFoldDB" id="A0A2N1MCY8"/>
<dbReference type="Proteomes" id="UP000233469">
    <property type="component" value="Unassembled WGS sequence"/>
</dbReference>
<reference evidence="2 3" key="2">
    <citation type="submission" date="2017-10" db="EMBL/GenBank/DDBJ databases">
        <title>Extensive intraspecific genome diversity in a model arbuscular mycorrhizal fungus.</title>
        <authorList>
            <person name="Chen E.C.H."/>
            <person name="Morin E."/>
            <person name="Baudet D."/>
            <person name="Noel J."/>
            <person name="Ndikumana S."/>
            <person name="Charron P."/>
            <person name="St-Onge C."/>
            <person name="Giorgi J."/>
            <person name="Grigoriev I.V."/>
            <person name="Roux C."/>
            <person name="Martin F.M."/>
            <person name="Corradi N."/>
        </authorList>
    </citation>
    <scope>NUCLEOTIDE SEQUENCE [LARGE SCALE GENOMIC DNA]</scope>
    <source>
        <strain evidence="2 3">C2</strain>
    </source>
</reference>
<feature type="transmembrane region" description="Helical" evidence="1">
    <location>
        <begin position="57"/>
        <end position="77"/>
    </location>
</feature>
<protein>
    <submittedName>
        <fullName evidence="2">Uncharacterized protein</fullName>
    </submittedName>
</protein>
<evidence type="ECO:0000313" key="3">
    <source>
        <dbReference type="Proteomes" id="UP000233469"/>
    </source>
</evidence>
<accession>A0A2N1MCY8</accession>
<dbReference type="VEuPathDB" id="FungiDB:RhiirFUN_017690"/>
<gene>
    <name evidence="2" type="ORF">RhiirC2_291512</name>
</gene>
<keyword evidence="1" id="KW-1133">Transmembrane helix</keyword>
<evidence type="ECO:0000256" key="1">
    <source>
        <dbReference type="SAM" id="Phobius"/>
    </source>
</evidence>
<sequence>METNQLILKPAKFVISTTTAHAIVSKTGSAAIPIGGAVILVGYILQGKDNKEDNKAFKIISDVCLFTGIITVCLVSLRTINCRATKDNDSYEEKKNWKFAGSGIVLDLASKVVSGTIVYVAGFAVAIPIGGLMMFFGSNYVSGLAGEILYTIGWDTLADGIFSALKYLLIAGKAAKITRINKKMTISAKIISFMQDLYKRMKKK</sequence>
<name>A0A2N1MCY8_9GLOM</name>
<organism evidence="2 3">
    <name type="scientific">Rhizophagus irregularis</name>
    <dbReference type="NCBI Taxonomy" id="588596"/>
    <lineage>
        <taxon>Eukaryota</taxon>
        <taxon>Fungi</taxon>
        <taxon>Fungi incertae sedis</taxon>
        <taxon>Mucoromycota</taxon>
        <taxon>Glomeromycotina</taxon>
        <taxon>Glomeromycetes</taxon>
        <taxon>Glomerales</taxon>
        <taxon>Glomeraceae</taxon>
        <taxon>Rhizophagus</taxon>
    </lineage>
</organism>
<dbReference type="EMBL" id="LLXL01003016">
    <property type="protein sequence ID" value="PKK59511.1"/>
    <property type="molecule type" value="Genomic_DNA"/>
</dbReference>
<dbReference type="OrthoDB" id="2313060at2759"/>
<reference evidence="2 3" key="1">
    <citation type="submission" date="2016-04" db="EMBL/GenBank/DDBJ databases">
        <title>Genome analyses suggest a sexual origin of heterokaryosis in a supposedly ancient asexual fungus.</title>
        <authorList>
            <person name="Ropars J."/>
            <person name="Sedzielewska K."/>
            <person name="Noel J."/>
            <person name="Charron P."/>
            <person name="Farinelli L."/>
            <person name="Marton T."/>
            <person name="Kruger M."/>
            <person name="Pelin A."/>
            <person name="Brachmann A."/>
            <person name="Corradi N."/>
        </authorList>
    </citation>
    <scope>NUCLEOTIDE SEQUENCE [LARGE SCALE GENOMIC DNA]</scope>
    <source>
        <strain evidence="2 3">C2</strain>
    </source>
</reference>
<dbReference type="VEuPathDB" id="FungiDB:RhiirA1_459066"/>
<keyword evidence="1" id="KW-0812">Transmembrane</keyword>
<feature type="transmembrane region" description="Helical" evidence="1">
    <location>
        <begin position="148"/>
        <end position="169"/>
    </location>
</feature>
<feature type="transmembrane region" description="Helical" evidence="1">
    <location>
        <begin position="117"/>
        <end position="136"/>
    </location>
</feature>
<evidence type="ECO:0000313" key="2">
    <source>
        <dbReference type="EMBL" id="PKK59511.1"/>
    </source>
</evidence>